<dbReference type="GO" id="GO:0070187">
    <property type="term" value="C:shelterin complex"/>
    <property type="evidence" value="ECO:0007669"/>
    <property type="project" value="InterPro"/>
</dbReference>
<dbReference type="InterPro" id="IPR039098">
    <property type="entry name" value="TINF2"/>
</dbReference>
<dbReference type="PANTHER" id="PTHR15512:SF2">
    <property type="match status" value="1"/>
</dbReference>
<evidence type="ECO:0000259" key="1">
    <source>
        <dbReference type="Pfam" id="PF14973"/>
    </source>
</evidence>
<proteinExistence type="predicted"/>
<accession>A0AAN8MK82</accession>
<evidence type="ECO:0000313" key="3">
    <source>
        <dbReference type="Proteomes" id="UP001356427"/>
    </source>
</evidence>
<sequence>MQNQPLEEDGPLPLSSLRLFVPPLRLVSAALWQVVQRRDIMDYGLVEEFVTTVLEVVPDLMSYRERVQLIMGLRAQLVLELCHTDQLADPKTIQPHLNRMRTCIITLRKNETPDPEVEASKSNFLKLIQSLLEDPVKREHFFQNVFLEEFGPKYDSTLQSLVWEFLSRLEKLLPTPTLHQTASWFLPDHSVLEECVQSVCHPESLKTLLQYHKPYRHLDTNALSSSDNHILSSLSLLETVEIFETEIQSEPMQGFMNIQSSASSDNEFEMNRHFHQPQTDTHSAAAQT</sequence>
<dbReference type="EMBL" id="JAGTTL010000001">
    <property type="protein sequence ID" value="KAK6329112.1"/>
    <property type="molecule type" value="Genomic_DNA"/>
</dbReference>
<gene>
    <name evidence="2" type="ORF">J4Q44_G00010900</name>
</gene>
<dbReference type="CDD" id="cd11657">
    <property type="entry name" value="TIN2_N"/>
    <property type="match status" value="1"/>
</dbReference>
<protein>
    <recommendedName>
        <fullName evidence="1">TERF1-interacting nuclear factor 2 N-terminal domain-containing protein</fullName>
    </recommendedName>
</protein>
<keyword evidence="3" id="KW-1185">Reference proteome</keyword>
<name>A0AAN8MK82_9TELE</name>
<evidence type="ECO:0000313" key="2">
    <source>
        <dbReference type="EMBL" id="KAK6329112.1"/>
    </source>
</evidence>
<reference evidence="2 3" key="1">
    <citation type="submission" date="2021-04" db="EMBL/GenBank/DDBJ databases">
        <authorList>
            <person name="De Guttry C."/>
            <person name="Zahm M."/>
            <person name="Klopp C."/>
            <person name="Cabau C."/>
            <person name="Louis A."/>
            <person name="Berthelot C."/>
            <person name="Parey E."/>
            <person name="Roest Crollius H."/>
            <person name="Montfort J."/>
            <person name="Robinson-Rechavi M."/>
            <person name="Bucao C."/>
            <person name="Bouchez O."/>
            <person name="Gislard M."/>
            <person name="Lluch J."/>
            <person name="Milhes M."/>
            <person name="Lampietro C."/>
            <person name="Lopez Roques C."/>
            <person name="Donnadieu C."/>
            <person name="Braasch I."/>
            <person name="Desvignes T."/>
            <person name="Postlethwait J."/>
            <person name="Bobe J."/>
            <person name="Wedekind C."/>
            <person name="Guiguen Y."/>
        </authorList>
    </citation>
    <scope>NUCLEOTIDE SEQUENCE [LARGE SCALE GENOMIC DNA]</scope>
    <source>
        <strain evidence="2">Cs_M1</strain>
        <tissue evidence="2">Blood</tissue>
    </source>
</reference>
<dbReference type="InterPro" id="IPR029400">
    <property type="entry name" value="TINF2_N"/>
</dbReference>
<dbReference type="Pfam" id="PF14973">
    <property type="entry name" value="TINF2_N"/>
    <property type="match status" value="1"/>
</dbReference>
<dbReference type="PANTHER" id="PTHR15512">
    <property type="entry name" value="TERF1-INTERACTING NUCLEAR FACTOR 2"/>
    <property type="match status" value="1"/>
</dbReference>
<dbReference type="GO" id="GO:0016233">
    <property type="term" value="P:telomere capping"/>
    <property type="evidence" value="ECO:0007669"/>
    <property type="project" value="InterPro"/>
</dbReference>
<dbReference type="AlphaFoldDB" id="A0AAN8MK82"/>
<organism evidence="2 3">
    <name type="scientific">Coregonus suidteri</name>
    <dbReference type="NCBI Taxonomy" id="861788"/>
    <lineage>
        <taxon>Eukaryota</taxon>
        <taxon>Metazoa</taxon>
        <taxon>Chordata</taxon>
        <taxon>Craniata</taxon>
        <taxon>Vertebrata</taxon>
        <taxon>Euteleostomi</taxon>
        <taxon>Actinopterygii</taxon>
        <taxon>Neopterygii</taxon>
        <taxon>Teleostei</taxon>
        <taxon>Protacanthopterygii</taxon>
        <taxon>Salmoniformes</taxon>
        <taxon>Salmonidae</taxon>
        <taxon>Coregoninae</taxon>
        <taxon>Coregonus</taxon>
    </lineage>
</organism>
<dbReference type="Proteomes" id="UP001356427">
    <property type="component" value="Unassembled WGS sequence"/>
</dbReference>
<dbReference type="GO" id="GO:0042162">
    <property type="term" value="F:telomeric DNA binding"/>
    <property type="evidence" value="ECO:0007669"/>
    <property type="project" value="TreeGrafter"/>
</dbReference>
<dbReference type="GO" id="GO:1904356">
    <property type="term" value="P:regulation of telomere maintenance via telomere lengthening"/>
    <property type="evidence" value="ECO:0007669"/>
    <property type="project" value="TreeGrafter"/>
</dbReference>
<comment type="caution">
    <text evidence="2">The sequence shown here is derived from an EMBL/GenBank/DDBJ whole genome shotgun (WGS) entry which is preliminary data.</text>
</comment>
<feature type="domain" description="TERF1-interacting nuclear factor 2 N-terminal" evidence="1">
    <location>
        <begin position="32"/>
        <end position="180"/>
    </location>
</feature>